<keyword evidence="1" id="KW-0812">Transmembrane</keyword>
<feature type="transmembrane region" description="Helical" evidence="1">
    <location>
        <begin position="363"/>
        <end position="381"/>
    </location>
</feature>
<organism evidence="2 3">
    <name type="scientific">Photobacterium aphoticum</name>
    <dbReference type="NCBI Taxonomy" id="754436"/>
    <lineage>
        <taxon>Bacteria</taxon>
        <taxon>Pseudomonadati</taxon>
        <taxon>Pseudomonadota</taxon>
        <taxon>Gammaproteobacteria</taxon>
        <taxon>Vibrionales</taxon>
        <taxon>Vibrionaceae</taxon>
        <taxon>Photobacterium</taxon>
    </lineage>
</organism>
<keyword evidence="1" id="KW-0472">Membrane</keyword>
<evidence type="ECO:0000256" key="1">
    <source>
        <dbReference type="SAM" id="Phobius"/>
    </source>
</evidence>
<feature type="transmembrane region" description="Helical" evidence="1">
    <location>
        <begin position="108"/>
        <end position="126"/>
    </location>
</feature>
<feature type="transmembrane region" description="Helical" evidence="1">
    <location>
        <begin position="132"/>
        <end position="152"/>
    </location>
</feature>
<feature type="transmembrane region" description="Helical" evidence="1">
    <location>
        <begin position="83"/>
        <end position="101"/>
    </location>
</feature>
<feature type="transmembrane region" description="Helical" evidence="1">
    <location>
        <begin position="310"/>
        <end position="330"/>
    </location>
</feature>
<dbReference type="AlphaFoldDB" id="A0A090R2U6"/>
<protein>
    <submittedName>
        <fullName evidence="2">Uncharacterized protein</fullName>
    </submittedName>
</protein>
<name>A0A090R2U6_9GAMM</name>
<feature type="transmembrane region" description="Helical" evidence="1">
    <location>
        <begin position="59"/>
        <end position="77"/>
    </location>
</feature>
<evidence type="ECO:0000313" key="2">
    <source>
        <dbReference type="EMBL" id="GAL08838.1"/>
    </source>
</evidence>
<feature type="transmembrane region" description="Helical" evidence="1">
    <location>
        <begin position="337"/>
        <end position="357"/>
    </location>
</feature>
<sequence>MISKNNFHHYVMLIVLVFSGVKPVSQAVGVSFFDFFSIGALIYLGWVVSNRGLLVKKEILSSIFIVSIYPVFLFFIYNDGVRFLYAIRFFEYFLWFFIGLLVHDISRLILSLIIMLFFSLVFGSMLGADFGYFNYVWELSAFASFCSVFVLVTMRKTPIRMFFYLSFLSLIFLSAGQRTPIIATFLTLLYLVFSKDLFSKKIKYGVVFSILIGSVFLIFTENRFSNTLSDVFSSENFNSIDVIYNESKKFDTYGEFVYGDRGLVGDSGDLSFQLRIKKWSYAIKDMLDSPLSLIFGLGAGYFGGAADSSIARIFFEFGLIGLIAWVVFFINMMRVSFLIKILTVCFLLNAVFIDIVYSSRLMVIYLLVVGSVYFNSGGVVSRNEV</sequence>
<evidence type="ECO:0000313" key="3">
    <source>
        <dbReference type="Proteomes" id="UP000029227"/>
    </source>
</evidence>
<feature type="transmembrane region" description="Helical" evidence="1">
    <location>
        <begin position="30"/>
        <end position="47"/>
    </location>
</feature>
<gene>
    <name evidence="2" type="ORF">JCM19237_3999</name>
</gene>
<proteinExistence type="predicted"/>
<dbReference type="eggNOG" id="ENOG502Z9QI">
    <property type="taxonomic scope" value="Bacteria"/>
</dbReference>
<feature type="transmembrane region" description="Helical" evidence="1">
    <location>
        <begin position="202"/>
        <end position="219"/>
    </location>
</feature>
<reference evidence="2 3" key="1">
    <citation type="journal article" date="2014" name="Genome Announc.">
        <title>Draft Genome Sequences of Two Vibrionaceae Species, Vibrio ponticus C121 and Photobacterium aphoticum C119, Isolated as Coral Reef Microbiota.</title>
        <authorList>
            <person name="Al-saari N."/>
            <person name="Meirelles P.M."/>
            <person name="Mino S."/>
            <person name="Suda W."/>
            <person name="Oshima K."/>
            <person name="Hattori M."/>
            <person name="Ohkuma M."/>
            <person name="Thompson F.L."/>
            <person name="Gomez-Gil B."/>
            <person name="Sawabe T."/>
            <person name="Sawabe T."/>
        </authorList>
    </citation>
    <scope>NUCLEOTIDE SEQUENCE [LARGE SCALE GENOMIC DNA]</scope>
    <source>
        <strain evidence="2 3">JCM 19237</strain>
    </source>
</reference>
<comment type="caution">
    <text evidence="2">The sequence shown here is derived from an EMBL/GenBank/DDBJ whole genome shotgun (WGS) entry which is preliminary data.</text>
</comment>
<feature type="transmembrane region" description="Helical" evidence="1">
    <location>
        <begin position="7"/>
        <end position="24"/>
    </location>
</feature>
<keyword evidence="1" id="KW-1133">Transmembrane helix</keyword>
<accession>A0A090R2U6</accession>
<dbReference type="EMBL" id="BBMN01000034">
    <property type="protein sequence ID" value="GAL08838.1"/>
    <property type="molecule type" value="Genomic_DNA"/>
</dbReference>
<dbReference type="Proteomes" id="UP000029227">
    <property type="component" value="Unassembled WGS sequence"/>
</dbReference>
<feature type="transmembrane region" description="Helical" evidence="1">
    <location>
        <begin position="164"/>
        <end position="190"/>
    </location>
</feature>
<feature type="transmembrane region" description="Helical" evidence="1">
    <location>
        <begin position="286"/>
        <end position="304"/>
    </location>
</feature>